<dbReference type="Pfam" id="PF01863">
    <property type="entry name" value="YgjP-like"/>
    <property type="match status" value="1"/>
</dbReference>
<name>A0ABS6FJV0_9FIRM</name>
<gene>
    <name evidence="2" type="ORF">KQI68_08030</name>
</gene>
<reference evidence="2 3" key="1">
    <citation type="submission" date="2021-06" db="EMBL/GenBank/DDBJ databases">
        <authorList>
            <person name="Sun Q."/>
            <person name="Li D."/>
        </authorList>
    </citation>
    <scope>NUCLEOTIDE SEQUENCE [LARGE SCALE GENOMIC DNA]</scope>
    <source>
        <strain evidence="2 3">MSJ-1</strain>
    </source>
</reference>
<comment type="caution">
    <text evidence="2">The sequence shown here is derived from an EMBL/GenBank/DDBJ whole genome shotgun (WGS) entry which is preliminary data.</text>
</comment>
<evidence type="ECO:0000313" key="3">
    <source>
        <dbReference type="Proteomes" id="UP000783742"/>
    </source>
</evidence>
<organism evidence="2 3">
    <name type="scientific">Peptoniphilus ovalis</name>
    <dbReference type="NCBI Taxonomy" id="2841503"/>
    <lineage>
        <taxon>Bacteria</taxon>
        <taxon>Bacillati</taxon>
        <taxon>Bacillota</taxon>
        <taxon>Tissierellia</taxon>
        <taxon>Tissierellales</taxon>
        <taxon>Peptoniphilaceae</taxon>
        <taxon>Peptoniphilus</taxon>
    </lineage>
</organism>
<dbReference type="EMBL" id="JAHLQO010000005">
    <property type="protein sequence ID" value="MBU5669782.1"/>
    <property type="molecule type" value="Genomic_DNA"/>
</dbReference>
<accession>A0ABS6FJV0</accession>
<evidence type="ECO:0000313" key="2">
    <source>
        <dbReference type="EMBL" id="MBU5669782.1"/>
    </source>
</evidence>
<evidence type="ECO:0000259" key="1">
    <source>
        <dbReference type="Pfam" id="PF01863"/>
    </source>
</evidence>
<dbReference type="PANTHER" id="PTHR30399:SF1">
    <property type="entry name" value="UTP PYROPHOSPHATASE"/>
    <property type="match status" value="1"/>
</dbReference>
<dbReference type="PANTHER" id="PTHR30399">
    <property type="entry name" value="UNCHARACTERIZED PROTEIN YGJP"/>
    <property type="match status" value="1"/>
</dbReference>
<feature type="domain" description="YgjP-like metallopeptidase" evidence="1">
    <location>
        <begin position="60"/>
        <end position="178"/>
    </location>
</feature>
<dbReference type="Proteomes" id="UP000783742">
    <property type="component" value="Unassembled WGS sequence"/>
</dbReference>
<dbReference type="InterPro" id="IPR002725">
    <property type="entry name" value="YgjP-like_metallopeptidase"/>
</dbReference>
<sequence length="179" mass="20976">MIMKIIKKKIKSIIIKVEDGEVVVSAPHGTSKSYIDKVLDKNKSRIEELKTLDAKKNRFKNHLFGEKIEVDNEKDLEKIYRTRLKAVLDILFEKYEKITGLKATSVNIRKMKVRWGTCYPASGKININLKLAERPIDEIEAVVLHELVHLKYGNHDKKFYNECIKYMPNYLEIEKRLKT</sequence>
<keyword evidence="3" id="KW-1185">Reference proteome</keyword>
<dbReference type="InterPro" id="IPR053136">
    <property type="entry name" value="UTP_pyrophosphatase-like"/>
</dbReference>
<proteinExistence type="predicted"/>
<dbReference type="CDD" id="cd07344">
    <property type="entry name" value="M48_yhfN_like"/>
    <property type="match status" value="1"/>
</dbReference>
<protein>
    <submittedName>
        <fullName evidence="2">M48 family metallopeptidase</fullName>
    </submittedName>
</protein>